<proteinExistence type="predicted"/>
<dbReference type="GO" id="GO:0003677">
    <property type="term" value="F:DNA binding"/>
    <property type="evidence" value="ECO:0007669"/>
    <property type="project" value="UniProtKB-KW"/>
</dbReference>
<accession>A0A2W2DY62</accession>
<keyword evidence="2" id="KW-0238">DNA-binding</keyword>
<dbReference type="AlphaFoldDB" id="A0A2W2DY62"/>
<dbReference type="Proteomes" id="UP000248924">
    <property type="component" value="Unassembled WGS sequence"/>
</dbReference>
<evidence type="ECO:0000313" key="3">
    <source>
        <dbReference type="Proteomes" id="UP000248924"/>
    </source>
</evidence>
<reference evidence="2 3" key="1">
    <citation type="submission" date="2018-01" db="EMBL/GenBank/DDBJ databases">
        <title>Draft genome sequence of Jishengella sp. NA12.</title>
        <authorList>
            <person name="Sahin N."/>
            <person name="Ay H."/>
            <person name="Saygin H."/>
        </authorList>
    </citation>
    <scope>NUCLEOTIDE SEQUENCE [LARGE SCALE GENOMIC DNA]</scope>
    <source>
        <strain evidence="2 3">NA12</strain>
    </source>
</reference>
<dbReference type="EMBL" id="POTY01000370">
    <property type="protein sequence ID" value="PZG06090.1"/>
    <property type="molecule type" value="Genomic_DNA"/>
</dbReference>
<evidence type="ECO:0000256" key="1">
    <source>
        <dbReference type="SAM" id="MobiDB-lite"/>
    </source>
</evidence>
<organism evidence="2 3">
    <name type="scientific">Micromonospora craterilacus</name>
    <dbReference type="NCBI Taxonomy" id="1655439"/>
    <lineage>
        <taxon>Bacteria</taxon>
        <taxon>Bacillati</taxon>
        <taxon>Actinomycetota</taxon>
        <taxon>Actinomycetes</taxon>
        <taxon>Micromonosporales</taxon>
        <taxon>Micromonosporaceae</taxon>
        <taxon>Micromonospora</taxon>
    </lineage>
</organism>
<feature type="non-terminal residue" evidence="2">
    <location>
        <position position="1"/>
    </location>
</feature>
<sequence length="29" mass="2902">GGDEDPWATGSPAHGRSAAGSGFDEEPPF</sequence>
<feature type="region of interest" description="Disordered" evidence="1">
    <location>
        <begin position="1"/>
        <end position="29"/>
    </location>
</feature>
<keyword evidence="3" id="KW-1185">Reference proteome</keyword>
<comment type="caution">
    <text evidence="2">The sequence shown here is derived from an EMBL/GenBank/DDBJ whole genome shotgun (WGS) entry which is preliminary data.</text>
</comment>
<protein>
    <submittedName>
        <fullName evidence="2">Single-stranded DNA-binding protein</fullName>
    </submittedName>
</protein>
<evidence type="ECO:0000313" key="2">
    <source>
        <dbReference type="EMBL" id="PZG06090.1"/>
    </source>
</evidence>
<name>A0A2W2DY62_9ACTN</name>
<gene>
    <name evidence="2" type="ORF">C1I95_32335</name>
</gene>